<dbReference type="Pfam" id="PF01068">
    <property type="entry name" value="DNA_ligase_A_M"/>
    <property type="match status" value="1"/>
</dbReference>
<dbReference type="GO" id="GO:0006281">
    <property type="term" value="P:DNA repair"/>
    <property type="evidence" value="ECO:0007669"/>
    <property type="project" value="InterPro"/>
</dbReference>
<feature type="domain" description="DNA ligase ATP-dependent C-terminal" evidence="7">
    <location>
        <begin position="209"/>
        <end position="309"/>
    </location>
</feature>
<dbReference type="NCBIfam" id="NF006078">
    <property type="entry name" value="PRK08224.1"/>
    <property type="match status" value="1"/>
</dbReference>
<dbReference type="PANTHER" id="PTHR45674">
    <property type="entry name" value="DNA LIGASE 1/3 FAMILY MEMBER"/>
    <property type="match status" value="1"/>
</dbReference>
<evidence type="ECO:0000256" key="2">
    <source>
        <dbReference type="ARBA" id="ARBA00012727"/>
    </source>
</evidence>
<dbReference type="InterPro" id="IPR044117">
    <property type="entry name" value="OBF_LigC-like"/>
</dbReference>
<keyword evidence="3 8" id="KW-0436">Ligase</keyword>
<name>A0A4Q9GIE7_9HYPH</name>
<dbReference type="Gene3D" id="3.30.470.30">
    <property type="entry name" value="DNA ligase/mRNA capping enzyme"/>
    <property type="match status" value="1"/>
</dbReference>
<dbReference type="SUPFAM" id="SSF50249">
    <property type="entry name" value="Nucleic acid-binding proteins"/>
    <property type="match status" value="1"/>
</dbReference>
<dbReference type="InterPro" id="IPR012340">
    <property type="entry name" value="NA-bd_OB-fold"/>
</dbReference>
<dbReference type="InterPro" id="IPR044119">
    <property type="entry name" value="Adenylation_LigC-like"/>
</dbReference>
<dbReference type="InterPro" id="IPR012310">
    <property type="entry name" value="DNA_ligase_ATP-dep_cent"/>
</dbReference>
<evidence type="ECO:0000256" key="1">
    <source>
        <dbReference type="ARBA" id="ARBA00007572"/>
    </source>
</evidence>
<evidence type="ECO:0000256" key="3">
    <source>
        <dbReference type="ARBA" id="ARBA00022598"/>
    </source>
</evidence>
<dbReference type="InterPro" id="IPR012309">
    <property type="entry name" value="DNA_ligase_ATP-dep_C"/>
</dbReference>
<dbReference type="GO" id="GO:0006310">
    <property type="term" value="P:DNA recombination"/>
    <property type="evidence" value="ECO:0007669"/>
    <property type="project" value="InterPro"/>
</dbReference>
<dbReference type="CDD" id="cd07905">
    <property type="entry name" value="Adenylation_DNA_ligase_LigC"/>
    <property type="match status" value="1"/>
</dbReference>
<evidence type="ECO:0000313" key="9">
    <source>
        <dbReference type="Proteomes" id="UP000291613"/>
    </source>
</evidence>
<proteinExistence type="inferred from homology"/>
<keyword evidence="9" id="KW-1185">Reference proteome</keyword>
<dbReference type="EC" id="6.5.1.1" evidence="2"/>
<comment type="catalytic activity">
    <reaction evidence="4">
        <text>ATP + (deoxyribonucleotide)n-3'-hydroxyl + 5'-phospho-(deoxyribonucleotide)m = (deoxyribonucleotide)n+m + AMP + diphosphate.</text>
        <dbReference type="EC" id="6.5.1.1"/>
    </reaction>
</comment>
<dbReference type="RefSeq" id="WP_131004042.1">
    <property type="nucleotide sequence ID" value="NZ_JBHSZR010000001.1"/>
</dbReference>
<gene>
    <name evidence="8" type="ORF">EYR15_12470</name>
</gene>
<feature type="domain" description="ATP-dependent DNA ligase family profile" evidence="6">
    <location>
        <begin position="12"/>
        <end position="191"/>
    </location>
</feature>
<accession>A0A4Q9GIE7</accession>
<dbReference type="GO" id="GO:0003910">
    <property type="term" value="F:DNA ligase (ATP) activity"/>
    <property type="evidence" value="ECO:0007669"/>
    <property type="project" value="UniProtKB-EC"/>
</dbReference>
<evidence type="ECO:0000256" key="4">
    <source>
        <dbReference type="ARBA" id="ARBA00034003"/>
    </source>
</evidence>
<dbReference type="Proteomes" id="UP000291613">
    <property type="component" value="Unassembled WGS sequence"/>
</dbReference>
<dbReference type="EMBL" id="SIUB01000006">
    <property type="protein sequence ID" value="TBN51879.1"/>
    <property type="molecule type" value="Genomic_DNA"/>
</dbReference>
<dbReference type="GO" id="GO:0005524">
    <property type="term" value="F:ATP binding"/>
    <property type="evidence" value="ECO:0007669"/>
    <property type="project" value="InterPro"/>
</dbReference>
<comment type="similarity">
    <text evidence="1">Belongs to the ATP-dependent DNA ligase family.</text>
</comment>
<dbReference type="SUPFAM" id="SSF56091">
    <property type="entry name" value="DNA ligase/mRNA capping enzyme, catalytic domain"/>
    <property type="match status" value="1"/>
</dbReference>
<reference evidence="8 9" key="1">
    <citation type="submission" date="2019-02" db="EMBL/GenBank/DDBJ databases">
        <title>Hansschlegelia quercus sp. nov., a novel methylotrophic bacterium from buds of oak (Quercus robur L.).</title>
        <authorList>
            <person name="Agafonova N.V."/>
            <person name="Kaparullina E.N."/>
            <person name="Grouzdev D.S."/>
            <person name="Doronina N.V."/>
        </authorList>
    </citation>
    <scope>NUCLEOTIDE SEQUENCE [LARGE SCALE GENOMIC DNA]</scope>
    <source>
        <strain evidence="8 9">Dub</strain>
    </source>
</reference>
<protein>
    <recommendedName>
        <fullName evidence="2">DNA ligase (ATP)</fullName>
        <ecNumber evidence="2">6.5.1.1</ecNumber>
    </recommendedName>
</protein>
<dbReference type="PANTHER" id="PTHR45674:SF4">
    <property type="entry name" value="DNA LIGASE 1"/>
    <property type="match status" value="1"/>
</dbReference>
<dbReference type="OrthoDB" id="9770771at2"/>
<evidence type="ECO:0000259" key="6">
    <source>
        <dbReference type="Pfam" id="PF01068"/>
    </source>
</evidence>
<evidence type="ECO:0000259" key="7">
    <source>
        <dbReference type="Pfam" id="PF04679"/>
    </source>
</evidence>
<dbReference type="AlphaFoldDB" id="A0A4Q9GIE7"/>
<dbReference type="InterPro" id="IPR050191">
    <property type="entry name" value="ATP-dep_DNA_ligase"/>
</dbReference>
<comment type="caution">
    <text evidence="8">The sequence shown here is derived from an EMBL/GenBank/DDBJ whole genome shotgun (WGS) entry which is preliminary data.</text>
</comment>
<dbReference type="Gene3D" id="2.40.50.140">
    <property type="entry name" value="Nucleic acid-binding proteins"/>
    <property type="match status" value="1"/>
</dbReference>
<sequence length="328" mass="37155">MEARAADILPEEDGWQFEPKWDGFRCLAFREGEHVELRAKSGKPLGRYFPEVVERLRTLQAERFVIDGELVIEIDGKLSFEALQMRLHPAETRIRKLAAETPARLILFDMLMSTEDGDVMSRPLLERRDAIIRFGKAAAASRRLTVSPCTRDRAQAERWLSDAGHGATDGVVAKRLEQPYQAGERAMIKVKRLRTADCVIGGFRYESKSREVGSLLLGLYDDDGKLHHVGYTSTIIHEERSALTRRFEELRGGPGFTGKAPGGPSRWSTERSGEWEPLRPELVVEVRYDHVTGDRFRHGTKLMRWRPDKAPSQCGFDQITAPLVPFGL</sequence>
<feature type="region of interest" description="Disordered" evidence="5">
    <location>
        <begin position="251"/>
        <end position="272"/>
    </location>
</feature>
<evidence type="ECO:0000256" key="5">
    <source>
        <dbReference type="SAM" id="MobiDB-lite"/>
    </source>
</evidence>
<dbReference type="CDD" id="cd07970">
    <property type="entry name" value="OBF_DNA_ligase_LigC"/>
    <property type="match status" value="1"/>
</dbReference>
<dbReference type="Pfam" id="PF04679">
    <property type="entry name" value="DNA_ligase_A_C"/>
    <property type="match status" value="1"/>
</dbReference>
<organism evidence="8 9">
    <name type="scientific">Hansschlegelia quercus</name>
    <dbReference type="NCBI Taxonomy" id="2528245"/>
    <lineage>
        <taxon>Bacteria</taxon>
        <taxon>Pseudomonadati</taxon>
        <taxon>Pseudomonadota</taxon>
        <taxon>Alphaproteobacteria</taxon>
        <taxon>Hyphomicrobiales</taxon>
        <taxon>Methylopilaceae</taxon>
        <taxon>Hansschlegelia</taxon>
    </lineage>
</organism>
<evidence type="ECO:0000313" key="8">
    <source>
        <dbReference type="EMBL" id="TBN51879.1"/>
    </source>
</evidence>